<evidence type="ECO:0000313" key="2">
    <source>
        <dbReference type="EMBL" id="PKC11012.1"/>
    </source>
</evidence>
<dbReference type="Pfam" id="PF20209">
    <property type="entry name" value="DUF6570"/>
    <property type="match status" value="1"/>
</dbReference>
<proteinExistence type="predicted"/>
<comment type="caution">
    <text evidence="2">The sequence shown here is derived from an EMBL/GenBank/DDBJ whole genome shotgun (WGS) entry which is preliminary data.</text>
</comment>
<dbReference type="AlphaFoldDB" id="A0A2N0PW11"/>
<evidence type="ECO:0000259" key="1">
    <source>
        <dbReference type="Pfam" id="PF20209"/>
    </source>
</evidence>
<dbReference type="VEuPathDB" id="FungiDB:RhiirA1_465715"/>
<sequence>MSKRIKRASENAQQREKRLSIYRTFKDFNVRRFVVSCALYWLKNNNRYYPNIDIDEEILGSLPENGPLDDQIPRLEDIGDEMCGEMRGEMRGEIDGEIDERAVADTLVRLQSDTDPVMWPRIDGVPVNEFQTPGYIYKDGRFAHHARWRHFALNSQMRWRALQEGRSYGRPYRTSRQFWFRRQFELSDMIKQLRDAIFYFSAADFHWPDLHALMPHGHSLDMDMLTVQDTNKYKQKDLIDNPHIAAWYFEKRFKLLFEKVLVPKWNLKDW</sequence>
<reference evidence="2 3" key="2">
    <citation type="submission" date="2017-09" db="EMBL/GenBank/DDBJ databases">
        <title>Extensive intraspecific genome diversity in a model arbuscular mycorrhizal fungus.</title>
        <authorList>
            <person name="Chen E.C."/>
            <person name="Morin E."/>
            <person name="Beaudet D."/>
            <person name="Noel J."/>
            <person name="Ndikumana S."/>
            <person name="Charron P."/>
            <person name="St-Onge C."/>
            <person name="Giorgi J."/>
            <person name="Grigoriev I.V."/>
            <person name="Roux C."/>
            <person name="Martin F.M."/>
            <person name="Corradi N."/>
        </authorList>
    </citation>
    <scope>NUCLEOTIDE SEQUENCE [LARGE SCALE GENOMIC DNA]</scope>
    <source>
        <strain evidence="2 3">A5</strain>
    </source>
</reference>
<protein>
    <recommendedName>
        <fullName evidence="1">DUF6570 domain-containing protein</fullName>
    </recommendedName>
</protein>
<feature type="domain" description="DUF6570" evidence="1">
    <location>
        <begin position="23"/>
        <end position="59"/>
    </location>
</feature>
<accession>A0A2N0PW11</accession>
<evidence type="ECO:0000313" key="3">
    <source>
        <dbReference type="Proteomes" id="UP000232722"/>
    </source>
</evidence>
<organism evidence="2 3">
    <name type="scientific">Rhizophagus irregularis</name>
    <dbReference type="NCBI Taxonomy" id="588596"/>
    <lineage>
        <taxon>Eukaryota</taxon>
        <taxon>Fungi</taxon>
        <taxon>Fungi incertae sedis</taxon>
        <taxon>Mucoromycota</taxon>
        <taxon>Glomeromycotina</taxon>
        <taxon>Glomeromycetes</taxon>
        <taxon>Glomerales</taxon>
        <taxon>Glomeraceae</taxon>
        <taxon>Rhizophagus</taxon>
    </lineage>
</organism>
<name>A0A2N0PW11_9GLOM</name>
<dbReference type="VEuPathDB" id="FungiDB:FUN_003757"/>
<gene>
    <name evidence="2" type="ORF">RhiirA5_413648</name>
</gene>
<dbReference type="Proteomes" id="UP000232722">
    <property type="component" value="Unassembled WGS sequence"/>
</dbReference>
<dbReference type="InterPro" id="IPR046700">
    <property type="entry name" value="DUF6570"/>
</dbReference>
<dbReference type="VEuPathDB" id="FungiDB:RhiirFUN_005892"/>
<reference evidence="2 3" key="1">
    <citation type="submission" date="2016-04" db="EMBL/GenBank/DDBJ databases">
        <title>Genome analyses suggest a sexual origin of heterokaryosis in a supposedly ancient asexual fungus.</title>
        <authorList>
            <person name="Ropars J."/>
            <person name="Sedzielewska K."/>
            <person name="Noel J."/>
            <person name="Charron P."/>
            <person name="Farinelli L."/>
            <person name="Marton T."/>
            <person name="Kruger M."/>
            <person name="Pelin A."/>
            <person name="Brachmann A."/>
            <person name="Corradi N."/>
        </authorList>
    </citation>
    <scope>NUCLEOTIDE SEQUENCE [LARGE SCALE GENOMIC DNA]</scope>
    <source>
        <strain evidence="2 3">A5</strain>
    </source>
</reference>
<dbReference type="EMBL" id="LLXJ01000342">
    <property type="protein sequence ID" value="PKC11012.1"/>
    <property type="molecule type" value="Genomic_DNA"/>
</dbReference>